<dbReference type="Pfam" id="PF00440">
    <property type="entry name" value="TetR_N"/>
    <property type="match status" value="1"/>
</dbReference>
<feature type="DNA-binding region" description="H-T-H motif" evidence="2">
    <location>
        <begin position="50"/>
        <end position="69"/>
    </location>
</feature>
<dbReference type="InterPro" id="IPR009057">
    <property type="entry name" value="Homeodomain-like_sf"/>
</dbReference>
<dbReference type="InterPro" id="IPR036271">
    <property type="entry name" value="Tet_transcr_reg_TetR-rel_C_sf"/>
</dbReference>
<reference evidence="4" key="1">
    <citation type="submission" date="2022-04" db="EMBL/GenBank/DDBJ databases">
        <title>Evolutionary, genomic, and biogeographic characterization of Chryseobacterium nepalense represented by a plastic-degrading bacterium AC3.</title>
        <authorList>
            <person name="Yin Z."/>
            <person name="Liu X."/>
            <person name="Wang D."/>
            <person name="Xie Z."/>
        </authorList>
    </citation>
    <scope>NUCLEOTIDE SEQUENCE</scope>
    <source>
        <strain evidence="4">AC3</strain>
    </source>
</reference>
<dbReference type="PROSITE" id="PS50977">
    <property type="entry name" value="HTH_TETR_2"/>
    <property type="match status" value="1"/>
</dbReference>
<dbReference type="EMBL" id="CP096203">
    <property type="protein sequence ID" value="UPQ75117.1"/>
    <property type="molecule type" value="Genomic_DNA"/>
</dbReference>
<dbReference type="PANTHER" id="PTHR43479:SF11">
    <property type="entry name" value="ACREF_ENVCD OPERON REPRESSOR-RELATED"/>
    <property type="match status" value="1"/>
</dbReference>
<dbReference type="RefSeq" id="WP_248390489.1">
    <property type="nucleotide sequence ID" value="NZ_CP096203.1"/>
</dbReference>
<accession>A0ABY4K360</accession>
<evidence type="ECO:0000259" key="3">
    <source>
        <dbReference type="PROSITE" id="PS50977"/>
    </source>
</evidence>
<dbReference type="PRINTS" id="PR00455">
    <property type="entry name" value="HTHTETR"/>
</dbReference>
<evidence type="ECO:0000256" key="1">
    <source>
        <dbReference type="ARBA" id="ARBA00023125"/>
    </source>
</evidence>
<name>A0ABY4K360_9FLAO</name>
<dbReference type="SUPFAM" id="SSF46689">
    <property type="entry name" value="Homeodomain-like"/>
    <property type="match status" value="1"/>
</dbReference>
<gene>
    <name evidence="4" type="ORF">M0D58_13795</name>
</gene>
<feature type="domain" description="HTH tetR-type" evidence="3">
    <location>
        <begin position="27"/>
        <end position="87"/>
    </location>
</feature>
<dbReference type="Gene3D" id="1.10.357.10">
    <property type="entry name" value="Tetracycline Repressor, domain 2"/>
    <property type="match status" value="1"/>
</dbReference>
<evidence type="ECO:0000313" key="4">
    <source>
        <dbReference type="EMBL" id="UPQ75117.1"/>
    </source>
</evidence>
<keyword evidence="1 2" id="KW-0238">DNA-binding</keyword>
<dbReference type="SUPFAM" id="SSF48498">
    <property type="entry name" value="Tetracyclin repressor-like, C-terminal domain"/>
    <property type="match status" value="1"/>
</dbReference>
<dbReference type="PANTHER" id="PTHR43479">
    <property type="entry name" value="ACREF/ENVCD OPERON REPRESSOR-RELATED"/>
    <property type="match status" value="1"/>
</dbReference>
<organism evidence="4 5">
    <name type="scientific">Chryseobacterium nepalense</name>
    <dbReference type="NCBI Taxonomy" id="1854498"/>
    <lineage>
        <taxon>Bacteria</taxon>
        <taxon>Pseudomonadati</taxon>
        <taxon>Bacteroidota</taxon>
        <taxon>Flavobacteriia</taxon>
        <taxon>Flavobacteriales</taxon>
        <taxon>Weeksellaceae</taxon>
        <taxon>Chryseobacterium group</taxon>
        <taxon>Chryseobacterium</taxon>
    </lineage>
</organism>
<dbReference type="InterPro" id="IPR050624">
    <property type="entry name" value="HTH-type_Tx_Regulator"/>
</dbReference>
<sequence>MKTKSSVEKQNITIKIITFAFYQMELKEKQKKILDVAVELFKEKGYMGSSVRDLATKLNIKAASLYAHIRSKEEILEWICFGIAQEFFDELQEVKNTSIPPKEKLNLFIDKHLSVVLKNRDVTHIYSNEWKHLEERLPEFIALRKNYQQEVEELISEIYRAENWELRSSSFTTRFILHTLNNSYFWFKRNTESTSEITDEIRDKILYGLLGKVSSKS</sequence>
<dbReference type="InterPro" id="IPR041490">
    <property type="entry name" value="KstR2_TetR_C"/>
</dbReference>
<dbReference type="Proteomes" id="UP000830552">
    <property type="component" value="Chromosome"/>
</dbReference>
<evidence type="ECO:0000313" key="5">
    <source>
        <dbReference type="Proteomes" id="UP000830552"/>
    </source>
</evidence>
<dbReference type="Pfam" id="PF17932">
    <property type="entry name" value="TetR_C_24"/>
    <property type="match status" value="1"/>
</dbReference>
<dbReference type="Gene3D" id="1.10.10.60">
    <property type="entry name" value="Homeodomain-like"/>
    <property type="match status" value="1"/>
</dbReference>
<keyword evidence="5" id="KW-1185">Reference proteome</keyword>
<protein>
    <submittedName>
        <fullName evidence="4">TetR/AcrR family transcriptional regulator</fullName>
    </submittedName>
</protein>
<proteinExistence type="predicted"/>
<dbReference type="InterPro" id="IPR001647">
    <property type="entry name" value="HTH_TetR"/>
</dbReference>
<evidence type="ECO:0000256" key="2">
    <source>
        <dbReference type="PROSITE-ProRule" id="PRU00335"/>
    </source>
</evidence>